<sequence length="319" mass="34223">MQMTQDGTDTDLMRSRIIERLVGATGDPDRVSAAARSTGIRAIASVQEMLKDRFGTTVDIDLASVEIVRLAEAKPDIASLDVLAVLSAPRMPDALILQLDPMALSLLVAVFFGGDPELPSAPLNRPASGFELDIASVAFEMFALAINGHGPRALGLRIGGLQPLAGPVALKRFTVRDGPGVRIDFSIGTGEAAGRLSAWMPQRVLLEGRGGPEAATAPSEPEEWRQRFGEQVLRSGVRLVATVPLMKMPLGAIAGLQPGQVIEMGEDVRGRARLSVRDRILFECELGKLGQHYTVRVKQAFDARQHVVDGLVADHGRDK</sequence>
<keyword evidence="12" id="KW-0282">Flagellum</keyword>
<comment type="function">
    <text evidence="10">FliM is one of three proteins (FliG, FliN, FliM) that forms the rotor-mounted switch complex (C ring), located at the base of the basal body. This complex interacts with the CheY and CheZ chemotaxis proteins, in addition to contacting components of the motor that determine the direction of flagellar rotation.</text>
</comment>
<keyword evidence="9" id="KW-0975">Bacterial flagellum</keyword>
<evidence type="ECO:0000313" key="12">
    <source>
        <dbReference type="EMBL" id="MCT8989287.1"/>
    </source>
</evidence>
<reference evidence="12" key="1">
    <citation type="submission" date="2022-08" db="EMBL/GenBank/DDBJ databases">
        <title>Chelativorans sichuanense sp. nov., a paraffin oil-degrading bacterium isolated from a mixture of oil-based drill cuttings and paddy soil.</title>
        <authorList>
            <person name="Yu J."/>
            <person name="Liu H."/>
            <person name="Chen Q."/>
        </authorList>
    </citation>
    <scope>NUCLEOTIDE SEQUENCE</scope>
    <source>
        <strain evidence="12">SCAU 2101</strain>
    </source>
</reference>
<evidence type="ECO:0000256" key="3">
    <source>
        <dbReference type="ARBA" id="ARBA00011049"/>
    </source>
</evidence>
<comment type="caution">
    <text evidence="12">The sequence shown here is derived from an EMBL/GenBank/DDBJ whole genome shotgun (WGS) entry which is preliminary data.</text>
</comment>
<dbReference type="InterPro" id="IPR028976">
    <property type="entry name" value="CheC-like_sf"/>
</dbReference>
<keyword evidence="12" id="KW-0966">Cell projection</keyword>
<dbReference type="GO" id="GO:0071978">
    <property type="term" value="P:bacterial-type flagellum-dependent swarming motility"/>
    <property type="evidence" value="ECO:0007669"/>
    <property type="project" value="TreeGrafter"/>
</dbReference>
<dbReference type="Gene3D" id="3.40.1550.10">
    <property type="entry name" value="CheC-like"/>
    <property type="match status" value="1"/>
</dbReference>
<keyword evidence="8" id="KW-0472">Membrane</keyword>
<evidence type="ECO:0000256" key="10">
    <source>
        <dbReference type="ARBA" id="ARBA00025044"/>
    </source>
</evidence>
<comment type="subcellular location">
    <subcellularLocation>
        <location evidence="1">Bacterial flagellum basal body</location>
    </subcellularLocation>
    <subcellularLocation>
        <location evidence="2">Cell membrane</location>
        <topology evidence="2">Peripheral membrane protein</topology>
    </subcellularLocation>
</comment>
<evidence type="ECO:0000256" key="9">
    <source>
        <dbReference type="ARBA" id="ARBA00023143"/>
    </source>
</evidence>
<dbReference type="Pfam" id="PF01052">
    <property type="entry name" value="FliMN_C"/>
    <property type="match status" value="1"/>
</dbReference>
<dbReference type="InterPro" id="IPR001543">
    <property type="entry name" value="FliN-like_C"/>
</dbReference>
<proteinExistence type="inferred from homology"/>
<dbReference type="SUPFAM" id="SSF101801">
    <property type="entry name" value="Surface presentation of antigens (SPOA)"/>
    <property type="match status" value="1"/>
</dbReference>
<evidence type="ECO:0000256" key="2">
    <source>
        <dbReference type="ARBA" id="ARBA00004202"/>
    </source>
</evidence>
<dbReference type="GO" id="GO:0009425">
    <property type="term" value="C:bacterial-type flagellum basal body"/>
    <property type="evidence" value="ECO:0007669"/>
    <property type="project" value="UniProtKB-SubCell"/>
</dbReference>
<name>A0A9X3B5U1_9HYPH</name>
<evidence type="ECO:0000256" key="8">
    <source>
        <dbReference type="ARBA" id="ARBA00023136"/>
    </source>
</evidence>
<evidence type="ECO:0000256" key="7">
    <source>
        <dbReference type="ARBA" id="ARBA00022779"/>
    </source>
</evidence>
<keyword evidence="5" id="KW-1003">Cell membrane</keyword>
<gene>
    <name evidence="12" type="ORF">NYR54_03085</name>
</gene>
<dbReference type="PANTHER" id="PTHR30034">
    <property type="entry name" value="FLAGELLAR MOTOR SWITCH PROTEIN FLIM"/>
    <property type="match status" value="1"/>
</dbReference>
<dbReference type="GO" id="GO:0050918">
    <property type="term" value="P:positive chemotaxis"/>
    <property type="evidence" value="ECO:0007669"/>
    <property type="project" value="TreeGrafter"/>
</dbReference>
<accession>A0A9X3B5U1</accession>
<dbReference type="AlphaFoldDB" id="A0A9X3B5U1"/>
<comment type="similarity">
    <text evidence="3">Belongs to the FliM family.</text>
</comment>
<evidence type="ECO:0000256" key="5">
    <source>
        <dbReference type="ARBA" id="ARBA00022475"/>
    </source>
</evidence>
<feature type="domain" description="Flagellar motor switch protein FliN-like C-terminal" evidence="11">
    <location>
        <begin position="231"/>
        <end position="300"/>
    </location>
</feature>
<evidence type="ECO:0000259" key="11">
    <source>
        <dbReference type="Pfam" id="PF01052"/>
    </source>
</evidence>
<evidence type="ECO:0000313" key="13">
    <source>
        <dbReference type="Proteomes" id="UP001149009"/>
    </source>
</evidence>
<dbReference type="Gene3D" id="2.30.330.10">
    <property type="entry name" value="SpoA-like"/>
    <property type="match status" value="1"/>
</dbReference>
<dbReference type="Proteomes" id="UP001149009">
    <property type="component" value="Unassembled WGS sequence"/>
</dbReference>
<keyword evidence="13" id="KW-1185">Reference proteome</keyword>
<keyword evidence="6" id="KW-0145">Chemotaxis</keyword>
<evidence type="ECO:0000256" key="6">
    <source>
        <dbReference type="ARBA" id="ARBA00022500"/>
    </source>
</evidence>
<dbReference type="GO" id="GO:0005886">
    <property type="term" value="C:plasma membrane"/>
    <property type="evidence" value="ECO:0007669"/>
    <property type="project" value="UniProtKB-SubCell"/>
</dbReference>
<dbReference type="PANTHER" id="PTHR30034:SF6">
    <property type="entry name" value="YOP PROTEINS TRANSLOCATION PROTEIN Q"/>
    <property type="match status" value="1"/>
</dbReference>
<dbReference type="InterPro" id="IPR036429">
    <property type="entry name" value="SpoA-like_sf"/>
</dbReference>
<protein>
    <recommendedName>
        <fullName evidence="4">Flagellar motor switch protein FliM</fullName>
    </recommendedName>
</protein>
<keyword evidence="7" id="KW-0283">Flagellar rotation</keyword>
<evidence type="ECO:0000256" key="1">
    <source>
        <dbReference type="ARBA" id="ARBA00004117"/>
    </source>
</evidence>
<dbReference type="EMBL" id="JAODNV010000004">
    <property type="protein sequence ID" value="MCT8989287.1"/>
    <property type="molecule type" value="Genomic_DNA"/>
</dbReference>
<evidence type="ECO:0000256" key="4">
    <source>
        <dbReference type="ARBA" id="ARBA00021898"/>
    </source>
</evidence>
<dbReference type="RefSeq" id="WP_261513991.1">
    <property type="nucleotide sequence ID" value="NZ_JAODNV010000004.1"/>
</dbReference>
<organism evidence="12 13">
    <name type="scientific">Chelativorans petroleitrophicus</name>
    <dbReference type="NCBI Taxonomy" id="2975484"/>
    <lineage>
        <taxon>Bacteria</taxon>
        <taxon>Pseudomonadati</taxon>
        <taxon>Pseudomonadota</taxon>
        <taxon>Alphaproteobacteria</taxon>
        <taxon>Hyphomicrobiales</taxon>
        <taxon>Phyllobacteriaceae</taxon>
        <taxon>Chelativorans</taxon>
    </lineage>
</organism>
<keyword evidence="12" id="KW-0969">Cilium</keyword>